<sequence length="275" mass="32621">MFVFIVPIKSAQVSNSWSQVCKLFERTLRSICQQTNQNFKVICVCHEKPEIDFIHPCVSYLQVDFPIPYWNKKNFVRSENHNQCVDKGRKMWLGLAEAKNFNPSHIMFVDADDCISNRIVEFVRQQDSDSNGWYCDQGYEYEEGKNTIFLRQQKFNQKCGTSYIFRFDLVFPQWIEFDAITRDYQRHQMFGKYLAEKGTPLDPLPFPGSIYMTDNQENIWLQKSFFTQSDRPVKEQAKFIVGDFYKRIKSQKLSEDIKQEFGIMPLHDKVLQKTM</sequence>
<name>A0A964FG07_9CYAN</name>
<dbReference type="AlphaFoldDB" id="A0A964FG07"/>
<dbReference type="EMBL" id="JADWDC010000026">
    <property type="protein sequence ID" value="MCC0177657.1"/>
    <property type="molecule type" value="Genomic_DNA"/>
</dbReference>
<protein>
    <submittedName>
        <fullName evidence="1">Glycosyltransferase family 2 protein</fullName>
    </submittedName>
</protein>
<evidence type="ECO:0000313" key="2">
    <source>
        <dbReference type="Proteomes" id="UP000729733"/>
    </source>
</evidence>
<dbReference type="CDD" id="cd00761">
    <property type="entry name" value="Glyco_tranf_GTA_type"/>
    <property type="match status" value="1"/>
</dbReference>
<organism evidence="1 2">
    <name type="scientific">Waterburya agarophytonicola KI4</name>
    <dbReference type="NCBI Taxonomy" id="2874699"/>
    <lineage>
        <taxon>Bacteria</taxon>
        <taxon>Bacillati</taxon>
        <taxon>Cyanobacteriota</taxon>
        <taxon>Cyanophyceae</taxon>
        <taxon>Pleurocapsales</taxon>
        <taxon>Hyellaceae</taxon>
        <taxon>Waterburya</taxon>
        <taxon>Waterburya agarophytonicola</taxon>
    </lineage>
</organism>
<dbReference type="RefSeq" id="WP_229640722.1">
    <property type="nucleotide sequence ID" value="NZ_JADWDC010000026.1"/>
</dbReference>
<evidence type="ECO:0000313" key="1">
    <source>
        <dbReference type="EMBL" id="MCC0177657.1"/>
    </source>
</evidence>
<dbReference type="SUPFAM" id="SSF53448">
    <property type="entry name" value="Nucleotide-diphospho-sugar transferases"/>
    <property type="match status" value="1"/>
</dbReference>
<reference evidence="1" key="1">
    <citation type="journal article" date="2021" name="Antonie Van Leeuwenhoek">
        <title>Draft genome and description of Waterburya agarophytonicola gen. nov. sp. nov. (Pleurocapsales, Cyanobacteria): a seaweed symbiont.</title>
        <authorList>
            <person name="Bonthond G."/>
            <person name="Shalygin S."/>
            <person name="Bayer T."/>
            <person name="Weinberger F."/>
        </authorList>
    </citation>
    <scope>NUCLEOTIDE SEQUENCE</scope>
    <source>
        <strain evidence="1">KI4</strain>
    </source>
</reference>
<dbReference type="Proteomes" id="UP000729733">
    <property type="component" value="Unassembled WGS sequence"/>
</dbReference>
<accession>A0A964FG07</accession>
<gene>
    <name evidence="1" type="ORF">I4641_11775</name>
</gene>
<comment type="caution">
    <text evidence="1">The sequence shown here is derived from an EMBL/GenBank/DDBJ whole genome shotgun (WGS) entry which is preliminary data.</text>
</comment>
<dbReference type="Gene3D" id="3.90.550.10">
    <property type="entry name" value="Spore Coat Polysaccharide Biosynthesis Protein SpsA, Chain A"/>
    <property type="match status" value="1"/>
</dbReference>
<keyword evidence="2" id="KW-1185">Reference proteome</keyword>
<dbReference type="InterPro" id="IPR029044">
    <property type="entry name" value="Nucleotide-diphossugar_trans"/>
</dbReference>
<proteinExistence type="predicted"/>